<dbReference type="InterPro" id="IPR051059">
    <property type="entry name" value="VerF-like"/>
</dbReference>
<sequence>MSSTTTTPTRPGRGIPLPDIDTRAQVSKSATALSLGGWLTPPQSAHESRRGSLAHSVLSEVPYSSASSMSAYSTPATPLHLGGQASDPFAQRWPHHSAGDAQMTADLSGLYPDSHMSQNLLHAGLQGTECAPESGHGMALYPNAGQRHSQEAFDIHMSSTAAVLEPWQHFDQAAGGNDQHNTGLQSTLYQSHPGMTVGSGMNSSTYGNASETMHSLSLDTSSATQFDGYVPASASFCQHPQVVVPSQLSPAEDWPMQQYQGYASPDQCVDEFASSFASTNTSFSGYGIISPPSPDEHYFVNSEDEGYLMVKHEPVTSPTPGASQLPYRSAAPTRASRHRSRSGRSTKRGKPQEPVAAYLNSKYKTMVVYEGKWRFGEHGEAFLETASPPSKPHKCPECTAKFERSEHLKRHQKKHTDTREYPCPLPGCDERAMSRSDNATDHFKTHLKGPRKGQRNKHFEYPTLRNRLLDVYSHKEAHKMIAKLEKACRDDNDLRGQRHHVI</sequence>
<evidence type="ECO:0000256" key="6">
    <source>
        <dbReference type="ARBA" id="ARBA00023242"/>
    </source>
</evidence>
<dbReference type="PANTHER" id="PTHR40626">
    <property type="entry name" value="MIP31509P"/>
    <property type="match status" value="1"/>
</dbReference>
<evidence type="ECO:0000256" key="8">
    <source>
        <dbReference type="SAM" id="MobiDB-lite"/>
    </source>
</evidence>
<dbReference type="SMART" id="SM00355">
    <property type="entry name" value="ZnF_C2H2"/>
    <property type="match status" value="2"/>
</dbReference>
<dbReference type="PROSITE" id="PS50157">
    <property type="entry name" value="ZINC_FINGER_C2H2_2"/>
    <property type="match status" value="1"/>
</dbReference>
<feature type="domain" description="C2H2-type" evidence="9">
    <location>
        <begin position="393"/>
        <end position="420"/>
    </location>
</feature>
<keyword evidence="11" id="KW-1185">Reference proteome</keyword>
<dbReference type="InterPro" id="IPR013087">
    <property type="entry name" value="Znf_C2H2_type"/>
</dbReference>
<gene>
    <name evidence="10" type="ORF">LTR36_000004</name>
</gene>
<keyword evidence="5" id="KW-0862">Zinc</keyword>
<dbReference type="GO" id="GO:0005634">
    <property type="term" value="C:nucleus"/>
    <property type="evidence" value="ECO:0007669"/>
    <property type="project" value="UniProtKB-SubCell"/>
</dbReference>
<keyword evidence="6" id="KW-0539">Nucleus</keyword>
<feature type="compositionally biased region" description="Basic residues" evidence="8">
    <location>
        <begin position="335"/>
        <end position="349"/>
    </location>
</feature>
<feature type="region of interest" description="Disordered" evidence="8">
    <location>
        <begin position="313"/>
        <end position="355"/>
    </location>
</feature>
<evidence type="ECO:0000313" key="11">
    <source>
        <dbReference type="Proteomes" id="UP001324427"/>
    </source>
</evidence>
<dbReference type="AlphaFoldDB" id="A0AAV9JXD0"/>
<keyword evidence="3" id="KW-0677">Repeat</keyword>
<evidence type="ECO:0000259" key="9">
    <source>
        <dbReference type="PROSITE" id="PS50157"/>
    </source>
</evidence>
<evidence type="ECO:0000256" key="4">
    <source>
        <dbReference type="ARBA" id="ARBA00022771"/>
    </source>
</evidence>
<dbReference type="EMBL" id="JAVFHQ010000001">
    <property type="protein sequence ID" value="KAK4550426.1"/>
    <property type="molecule type" value="Genomic_DNA"/>
</dbReference>
<dbReference type="PANTHER" id="PTHR40626:SF32">
    <property type="entry name" value="ZINC FINGER PROTEIN RST2"/>
    <property type="match status" value="1"/>
</dbReference>
<feature type="compositionally biased region" description="Low complexity" evidence="8">
    <location>
        <begin position="1"/>
        <end position="14"/>
    </location>
</feature>
<dbReference type="Gene3D" id="3.30.160.60">
    <property type="entry name" value="Classic Zinc Finger"/>
    <property type="match status" value="1"/>
</dbReference>
<evidence type="ECO:0000256" key="1">
    <source>
        <dbReference type="ARBA" id="ARBA00004123"/>
    </source>
</evidence>
<evidence type="ECO:0000256" key="2">
    <source>
        <dbReference type="ARBA" id="ARBA00022723"/>
    </source>
</evidence>
<keyword evidence="4 7" id="KW-0863">Zinc-finger</keyword>
<keyword evidence="2" id="KW-0479">Metal-binding</keyword>
<evidence type="ECO:0000256" key="5">
    <source>
        <dbReference type="ARBA" id="ARBA00022833"/>
    </source>
</evidence>
<comment type="subcellular location">
    <subcellularLocation>
        <location evidence="1">Nucleus</location>
    </subcellularLocation>
</comment>
<dbReference type="GO" id="GO:0000978">
    <property type="term" value="F:RNA polymerase II cis-regulatory region sequence-specific DNA binding"/>
    <property type="evidence" value="ECO:0007669"/>
    <property type="project" value="InterPro"/>
</dbReference>
<evidence type="ECO:0000313" key="10">
    <source>
        <dbReference type="EMBL" id="KAK4550426.1"/>
    </source>
</evidence>
<evidence type="ECO:0000256" key="3">
    <source>
        <dbReference type="ARBA" id="ARBA00022737"/>
    </source>
</evidence>
<protein>
    <recommendedName>
        <fullName evidence="9">C2H2-type domain-containing protein</fullName>
    </recommendedName>
</protein>
<name>A0AAV9JXD0_9PEZI</name>
<organism evidence="10 11">
    <name type="scientific">Oleoguttula mirabilis</name>
    <dbReference type="NCBI Taxonomy" id="1507867"/>
    <lineage>
        <taxon>Eukaryota</taxon>
        <taxon>Fungi</taxon>
        <taxon>Dikarya</taxon>
        <taxon>Ascomycota</taxon>
        <taxon>Pezizomycotina</taxon>
        <taxon>Dothideomycetes</taxon>
        <taxon>Dothideomycetidae</taxon>
        <taxon>Mycosphaerellales</taxon>
        <taxon>Teratosphaeriaceae</taxon>
        <taxon>Oleoguttula</taxon>
    </lineage>
</organism>
<dbReference type="GO" id="GO:0000785">
    <property type="term" value="C:chromatin"/>
    <property type="evidence" value="ECO:0007669"/>
    <property type="project" value="TreeGrafter"/>
</dbReference>
<comment type="caution">
    <text evidence="10">The sequence shown here is derived from an EMBL/GenBank/DDBJ whole genome shotgun (WGS) entry which is preliminary data.</text>
</comment>
<proteinExistence type="predicted"/>
<feature type="region of interest" description="Disordered" evidence="8">
    <location>
        <begin position="1"/>
        <end position="20"/>
    </location>
</feature>
<accession>A0AAV9JXD0</accession>
<dbReference type="Proteomes" id="UP001324427">
    <property type="component" value="Unassembled WGS sequence"/>
</dbReference>
<dbReference type="PROSITE" id="PS00028">
    <property type="entry name" value="ZINC_FINGER_C2H2_1"/>
    <property type="match status" value="1"/>
</dbReference>
<dbReference type="SUPFAM" id="SSF57667">
    <property type="entry name" value="beta-beta-alpha zinc fingers"/>
    <property type="match status" value="1"/>
</dbReference>
<dbReference type="GO" id="GO:0000981">
    <property type="term" value="F:DNA-binding transcription factor activity, RNA polymerase II-specific"/>
    <property type="evidence" value="ECO:0007669"/>
    <property type="project" value="InterPro"/>
</dbReference>
<dbReference type="InterPro" id="IPR036236">
    <property type="entry name" value="Znf_C2H2_sf"/>
</dbReference>
<dbReference type="FunFam" id="3.30.160.60:FF:000446">
    <property type="entry name" value="Zinc finger protein"/>
    <property type="match status" value="1"/>
</dbReference>
<dbReference type="GO" id="GO:0008270">
    <property type="term" value="F:zinc ion binding"/>
    <property type="evidence" value="ECO:0007669"/>
    <property type="project" value="UniProtKB-KW"/>
</dbReference>
<evidence type="ECO:0000256" key="7">
    <source>
        <dbReference type="PROSITE-ProRule" id="PRU00042"/>
    </source>
</evidence>
<reference evidence="10 11" key="1">
    <citation type="submission" date="2021-11" db="EMBL/GenBank/DDBJ databases">
        <title>Black yeast isolated from Biological Soil Crust.</title>
        <authorList>
            <person name="Kurbessoian T."/>
        </authorList>
    </citation>
    <scope>NUCLEOTIDE SEQUENCE [LARGE SCALE GENOMIC DNA]</scope>
    <source>
        <strain evidence="10 11">CCFEE 5522</strain>
    </source>
</reference>